<sequence>MGLPFRSLTMLVLLIWFLRWPIIEAQTPARSLDAILQDYAYRAFVRPRTGIPYDGFPPSNLSGIQISAIRLRSGSLYTRGVESYKEFTIPIGVISQPYVERLVFVYQNLGNWSTIYYPLPGYIYLSPILGLLAYDASNLSAKNLPELAIHASEEPISINFPQPKPVPNGSIAECVHFDLNGNINFTNLVSRTICETFEQGHFSIVVKSSIAPSPAPAPPPPPPPPPPHGGGSGNGKRVGIIVGAIAGGIALLVLLALLILWIWRLNKKKKMNKMEKAADSGEALQMTVVGNTKAPAATTTRTQPTLETEYVP</sequence>
<feature type="region of interest" description="Disordered" evidence="1">
    <location>
        <begin position="211"/>
        <end position="233"/>
    </location>
</feature>
<keyword evidence="2" id="KW-1133">Transmembrane helix</keyword>
<dbReference type="Pfam" id="PF06697">
    <property type="entry name" value="DUF1191"/>
    <property type="match status" value="1"/>
</dbReference>
<evidence type="ECO:0000256" key="2">
    <source>
        <dbReference type="SAM" id="Phobius"/>
    </source>
</evidence>
<feature type="chain" id="PRO_5040181178" description="Malectin-like domain-containing protein" evidence="3">
    <location>
        <begin position="26"/>
        <end position="312"/>
    </location>
</feature>
<dbReference type="InterPro" id="IPR010605">
    <property type="entry name" value="DUF1191"/>
</dbReference>
<evidence type="ECO:0008006" key="6">
    <source>
        <dbReference type="Google" id="ProtNLM"/>
    </source>
</evidence>
<feature type="compositionally biased region" description="Pro residues" evidence="1">
    <location>
        <begin position="213"/>
        <end position="228"/>
    </location>
</feature>
<comment type="caution">
    <text evidence="4">The sequence shown here is derived from an EMBL/GenBank/DDBJ whole genome shotgun (WGS) entry which is preliminary data.</text>
</comment>
<keyword evidence="3" id="KW-0732">Signal</keyword>
<dbReference type="AlphaFoldDB" id="A0A9R1WYA6"/>
<keyword evidence="5" id="KW-1185">Reference proteome</keyword>
<organism evidence="4 5">
    <name type="scientific">Lactuca sativa</name>
    <name type="common">Garden lettuce</name>
    <dbReference type="NCBI Taxonomy" id="4236"/>
    <lineage>
        <taxon>Eukaryota</taxon>
        <taxon>Viridiplantae</taxon>
        <taxon>Streptophyta</taxon>
        <taxon>Embryophyta</taxon>
        <taxon>Tracheophyta</taxon>
        <taxon>Spermatophyta</taxon>
        <taxon>Magnoliopsida</taxon>
        <taxon>eudicotyledons</taxon>
        <taxon>Gunneridae</taxon>
        <taxon>Pentapetalae</taxon>
        <taxon>asterids</taxon>
        <taxon>campanulids</taxon>
        <taxon>Asterales</taxon>
        <taxon>Asteraceae</taxon>
        <taxon>Cichorioideae</taxon>
        <taxon>Cichorieae</taxon>
        <taxon>Lactucinae</taxon>
        <taxon>Lactuca</taxon>
    </lineage>
</organism>
<evidence type="ECO:0000256" key="3">
    <source>
        <dbReference type="SAM" id="SignalP"/>
    </source>
</evidence>
<evidence type="ECO:0000256" key="1">
    <source>
        <dbReference type="SAM" id="MobiDB-lite"/>
    </source>
</evidence>
<feature type="signal peptide" evidence="3">
    <location>
        <begin position="1"/>
        <end position="25"/>
    </location>
</feature>
<dbReference type="PANTHER" id="PTHR33512">
    <property type="entry name" value="PROTEIN, PUTATIVE (DUF1191)-RELATED"/>
    <property type="match status" value="1"/>
</dbReference>
<feature type="transmembrane region" description="Helical" evidence="2">
    <location>
        <begin position="238"/>
        <end position="263"/>
    </location>
</feature>
<gene>
    <name evidence="4" type="ORF">LSAT_V11C800433840</name>
</gene>
<evidence type="ECO:0000313" key="5">
    <source>
        <dbReference type="Proteomes" id="UP000235145"/>
    </source>
</evidence>
<proteinExistence type="predicted"/>
<reference evidence="4 5" key="1">
    <citation type="journal article" date="2017" name="Nat. Commun.">
        <title>Genome assembly with in vitro proximity ligation data and whole-genome triplication in lettuce.</title>
        <authorList>
            <person name="Reyes-Chin-Wo S."/>
            <person name="Wang Z."/>
            <person name="Yang X."/>
            <person name="Kozik A."/>
            <person name="Arikit S."/>
            <person name="Song C."/>
            <person name="Xia L."/>
            <person name="Froenicke L."/>
            <person name="Lavelle D.O."/>
            <person name="Truco M.J."/>
            <person name="Xia R."/>
            <person name="Zhu S."/>
            <person name="Xu C."/>
            <person name="Xu H."/>
            <person name="Xu X."/>
            <person name="Cox K."/>
            <person name="Korf I."/>
            <person name="Meyers B.C."/>
            <person name="Michelmore R.W."/>
        </authorList>
    </citation>
    <scope>NUCLEOTIDE SEQUENCE [LARGE SCALE GENOMIC DNA]</scope>
    <source>
        <strain evidence="5">cv. Salinas</strain>
        <tissue evidence="4">Seedlings</tissue>
    </source>
</reference>
<protein>
    <recommendedName>
        <fullName evidence="6">Malectin-like domain-containing protein</fullName>
    </recommendedName>
</protein>
<keyword evidence="2" id="KW-0812">Transmembrane</keyword>
<dbReference type="Proteomes" id="UP000235145">
    <property type="component" value="Unassembled WGS sequence"/>
</dbReference>
<evidence type="ECO:0000313" key="4">
    <source>
        <dbReference type="EMBL" id="KAJ0191154.1"/>
    </source>
</evidence>
<accession>A0A9R1WYA6</accession>
<dbReference type="EMBL" id="NBSK02000008">
    <property type="protein sequence ID" value="KAJ0191154.1"/>
    <property type="molecule type" value="Genomic_DNA"/>
</dbReference>
<dbReference type="PANTHER" id="PTHR33512:SF14">
    <property type="entry name" value="EXPRESSED PROTEIN"/>
    <property type="match status" value="1"/>
</dbReference>
<feature type="region of interest" description="Disordered" evidence="1">
    <location>
        <begin position="293"/>
        <end position="312"/>
    </location>
</feature>
<name>A0A9R1WYA6_LACSA</name>
<keyword evidence="2" id="KW-0472">Membrane</keyword>